<sequence>MEGQENPHPGDQPGSGEQGDMTVGTPVDNPPGSDGRLDDVGGAARATPGSGRTKIVRGGPALSAAQLRVDFGAHLEANYQRLVAQLYAITLDPGEAHDVVQDAYSRAWRNWAVISRSPDPSAWIRRVAVRSTIRSWRRMLARIGIGRPRPIGDGVDSRTGALLTALGKLSAAERRAVVLTHMAGISLGEISALEQVSIGSVQARLSRARQVVSEGMAEVLPLVLEGAVGDGYNADDGFDVFGSGERGSDGYGPAYGPGNYRPGDFDAEGYGTPYGGEGDRAGDDYRGEHR</sequence>
<evidence type="ECO:0000256" key="5">
    <source>
        <dbReference type="ARBA" id="ARBA00023163"/>
    </source>
</evidence>
<evidence type="ECO:0000313" key="9">
    <source>
        <dbReference type="EMBL" id="NMH80900.1"/>
    </source>
</evidence>
<dbReference type="InterPro" id="IPR039425">
    <property type="entry name" value="RNA_pol_sigma-70-like"/>
</dbReference>
<organism evidence="9 10">
    <name type="scientific">Pseudonocardia xinjiangensis</name>
    <dbReference type="NCBI Taxonomy" id="75289"/>
    <lineage>
        <taxon>Bacteria</taxon>
        <taxon>Bacillati</taxon>
        <taxon>Actinomycetota</taxon>
        <taxon>Actinomycetes</taxon>
        <taxon>Pseudonocardiales</taxon>
        <taxon>Pseudonocardiaceae</taxon>
        <taxon>Pseudonocardia</taxon>
    </lineage>
</organism>
<keyword evidence="5" id="KW-0804">Transcription</keyword>
<reference evidence="9 10" key="1">
    <citation type="submission" date="2020-04" db="EMBL/GenBank/DDBJ databases">
        <authorList>
            <person name="Klaysubun C."/>
            <person name="Duangmal K."/>
            <person name="Lipun K."/>
        </authorList>
    </citation>
    <scope>NUCLEOTIDE SEQUENCE [LARGE SCALE GENOMIC DNA]</scope>
    <source>
        <strain evidence="9 10">JCM 11839</strain>
    </source>
</reference>
<dbReference type="InterPro" id="IPR036388">
    <property type="entry name" value="WH-like_DNA-bd_sf"/>
</dbReference>
<evidence type="ECO:0000256" key="1">
    <source>
        <dbReference type="ARBA" id="ARBA00010641"/>
    </source>
</evidence>
<feature type="domain" description="RNA polymerase sigma-70 region 2" evidence="7">
    <location>
        <begin position="76"/>
        <end position="138"/>
    </location>
</feature>
<evidence type="ECO:0000256" key="6">
    <source>
        <dbReference type="SAM" id="MobiDB-lite"/>
    </source>
</evidence>
<dbReference type="Proteomes" id="UP001296706">
    <property type="component" value="Unassembled WGS sequence"/>
</dbReference>
<dbReference type="EMBL" id="JAAXKY010000120">
    <property type="protein sequence ID" value="NMH80900.1"/>
    <property type="molecule type" value="Genomic_DNA"/>
</dbReference>
<dbReference type="PANTHER" id="PTHR43133">
    <property type="entry name" value="RNA POLYMERASE ECF-TYPE SIGMA FACTO"/>
    <property type="match status" value="1"/>
</dbReference>
<dbReference type="Gene3D" id="1.10.10.10">
    <property type="entry name" value="Winged helix-like DNA-binding domain superfamily/Winged helix DNA-binding domain"/>
    <property type="match status" value="1"/>
</dbReference>
<name>A0ABX1RP78_9PSEU</name>
<evidence type="ECO:0000256" key="3">
    <source>
        <dbReference type="ARBA" id="ARBA00023082"/>
    </source>
</evidence>
<accession>A0ABX1RP78</accession>
<feature type="region of interest" description="Disordered" evidence="6">
    <location>
        <begin position="1"/>
        <end position="55"/>
    </location>
</feature>
<feature type="compositionally biased region" description="Basic and acidic residues" evidence="6">
    <location>
        <begin position="277"/>
        <end position="290"/>
    </location>
</feature>
<evidence type="ECO:0008006" key="11">
    <source>
        <dbReference type="Google" id="ProtNLM"/>
    </source>
</evidence>
<proteinExistence type="inferred from homology"/>
<protein>
    <recommendedName>
        <fullName evidence="11">RNA polymerase sigma-70 factor (ECF subfamily)</fullName>
    </recommendedName>
</protein>
<feature type="region of interest" description="Disordered" evidence="6">
    <location>
        <begin position="252"/>
        <end position="290"/>
    </location>
</feature>
<dbReference type="RefSeq" id="WP_169398945.1">
    <property type="nucleotide sequence ID" value="NZ_CP192028.1"/>
</dbReference>
<dbReference type="Pfam" id="PF04542">
    <property type="entry name" value="Sigma70_r2"/>
    <property type="match status" value="1"/>
</dbReference>
<comment type="similarity">
    <text evidence="1">Belongs to the sigma-70 factor family. ECF subfamily.</text>
</comment>
<dbReference type="InterPro" id="IPR013325">
    <property type="entry name" value="RNA_pol_sigma_r2"/>
</dbReference>
<evidence type="ECO:0000259" key="8">
    <source>
        <dbReference type="Pfam" id="PF08281"/>
    </source>
</evidence>
<dbReference type="InterPro" id="IPR007627">
    <property type="entry name" value="RNA_pol_sigma70_r2"/>
</dbReference>
<dbReference type="InterPro" id="IPR013249">
    <property type="entry name" value="RNA_pol_sigma70_r4_t2"/>
</dbReference>
<dbReference type="Gene3D" id="1.10.1740.10">
    <property type="match status" value="1"/>
</dbReference>
<evidence type="ECO:0000256" key="4">
    <source>
        <dbReference type="ARBA" id="ARBA00023125"/>
    </source>
</evidence>
<dbReference type="InterPro" id="IPR013324">
    <property type="entry name" value="RNA_pol_sigma_r3/r4-like"/>
</dbReference>
<evidence type="ECO:0000256" key="2">
    <source>
        <dbReference type="ARBA" id="ARBA00023015"/>
    </source>
</evidence>
<comment type="caution">
    <text evidence="9">The sequence shown here is derived from an EMBL/GenBank/DDBJ whole genome shotgun (WGS) entry which is preliminary data.</text>
</comment>
<dbReference type="SUPFAM" id="SSF88659">
    <property type="entry name" value="Sigma3 and sigma4 domains of RNA polymerase sigma factors"/>
    <property type="match status" value="1"/>
</dbReference>
<dbReference type="SUPFAM" id="SSF88946">
    <property type="entry name" value="Sigma2 domain of RNA polymerase sigma factors"/>
    <property type="match status" value="1"/>
</dbReference>
<evidence type="ECO:0000313" key="10">
    <source>
        <dbReference type="Proteomes" id="UP001296706"/>
    </source>
</evidence>
<keyword evidence="3" id="KW-0731">Sigma factor</keyword>
<dbReference type="CDD" id="cd06171">
    <property type="entry name" value="Sigma70_r4"/>
    <property type="match status" value="1"/>
</dbReference>
<evidence type="ECO:0000259" key="7">
    <source>
        <dbReference type="Pfam" id="PF04542"/>
    </source>
</evidence>
<gene>
    <name evidence="9" type="ORF">HF577_27890</name>
</gene>
<keyword evidence="4" id="KW-0238">DNA-binding</keyword>
<dbReference type="PANTHER" id="PTHR43133:SF50">
    <property type="entry name" value="ECF RNA POLYMERASE SIGMA FACTOR SIGM"/>
    <property type="match status" value="1"/>
</dbReference>
<keyword evidence="10" id="KW-1185">Reference proteome</keyword>
<keyword evidence="2" id="KW-0805">Transcription regulation</keyword>
<dbReference type="Pfam" id="PF08281">
    <property type="entry name" value="Sigma70_r4_2"/>
    <property type="match status" value="1"/>
</dbReference>
<feature type="domain" description="RNA polymerase sigma factor 70 region 4 type 2" evidence="8">
    <location>
        <begin position="161"/>
        <end position="210"/>
    </location>
</feature>